<reference evidence="2" key="1">
    <citation type="journal article" date="2015" name="Genome Announc.">
        <title>Draft Genome Sequence of the Pathogenic Filamentous Fungus Aspergillus udagawae Strain IFM 46973T.</title>
        <authorList>
            <person name="Kusuya Y."/>
            <person name="Takahashi-Nakaguchi A."/>
            <person name="Takahashi H."/>
            <person name="Yaguchi T."/>
        </authorList>
    </citation>
    <scope>NUCLEOTIDE SEQUENCE</scope>
    <source>
        <strain evidence="2">IFM 46973</strain>
    </source>
</reference>
<dbReference type="Gene3D" id="3.40.50.1820">
    <property type="entry name" value="alpha/beta hydrolase"/>
    <property type="match status" value="1"/>
</dbReference>
<proteinExistence type="predicted"/>
<dbReference type="EMBL" id="BBXM02000007">
    <property type="protein sequence ID" value="GIC92695.1"/>
    <property type="molecule type" value="Genomic_DNA"/>
</dbReference>
<reference evidence="2" key="2">
    <citation type="submission" date="2021-01" db="EMBL/GenBank/DDBJ databases">
        <title>Pan-genome distribution and transcriptional activeness of fungal secondary metabolism genes in Aspergillus section Fumigati.</title>
        <authorList>
            <person name="Takahashi H."/>
            <person name="Umemura M."/>
            <person name="Ninomiya A."/>
            <person name="Kusuya Y."/>
            <person name="Urayama S."/>
            <person name="Shimizu M."/>
            <person name="Watanabe A."/>
            <person name="Kamei K."/>
            <person name="Yaguchi T."/>
            <person name="Hagiwara D."/>
        </authorList>
    </citation>
    <scope>NUCLEOTIDE SEQUENCE</scope>
    <source>
        <strain evidence="2">IFM 46973</strain>
    </source>
</reference>
<evidence type="ECO:0000313" key="2">
    <source>
        <dbReference type="EMBL" id="GIC92695.1"/>
    </source>
</evidence>
<protein>
    <submittedName>
        <fullName evidence="2">Uncharacterized protein</fullName>
    </submittedName>
</protein>
<dbReference type="InterPro" id="IPR029058">
    <property type="entry name" value="AB_hydrolase_fold"/>
</dbReference>
<dbReference type="GeneID" id="66996643"/>
<dbReference type="AlphaFoldDB" id="A0A8E0V3T5"/>
<evidence type="ECO:0000256" key="1">
    <source>
        <dbReference type="SAM" id="MobiDB-lite"/>
    </source>
</evidence>
<comment type="caution">
    <text evidence="2">The sequence shown here is derived from an EMBL/GenBank/DDBJ whole genome shotgun (WGS) entry which is preliminary data.</text>
</comment>
<organism evidence="2 3">
    <name type="scientific">Aspergillus udagawae</name>
    <dbReference type="NCBI Taxonomy" id="91492"/>
    <lineage>
        <taxon>Eukaryota</taxon>
        <taxon>Fungi</taxon>
        <taxon>Dikarya</taxon>
        <taxon>Ascomycota</taxon>
        <taxon>Pezizomycotina</taxon>
        <taxon>Eurotiomycetes</taxon>
        <taxon>Eurotiomycetidae</taxon>
        <taxon>Eurotiales</taxon>
        <taxon>Aspergillaceae</taxon>
        <taxon>Aspergillus</taxon>
        <taxon>Aspergillus subgen. Fumigati</taxon>
    </lineage>
</organism>
<dbReference type="RefSeq" id="XP_043149961.1">
    <property type="nucleotide sequence ID" value="XM_043294026.1"/>
</dbReference>
<evidence type="ECO:0000313" key="3">
    <source>
        <dbReference type="Proteomes" id="UP000036893"/>
    </source>
</evidence>
<feature type="region of interest" description="Disordered" evidence="1">
    <location>
        <begin position="1"/>
        <end position="21"/>
    </location>
</feature>
<name>A0A8E0V3T5_9EURO</name>
<gene>
    <name evidence="2" type="ORF">Aud_009166</name>
</gene>
<dbReference type="SUPFAM" id="SSF53474">
    <property type="entry name" value="alpha/beta-Hydrolases"/>
    <property type="match status" value="1"/>
</dbReference>
<sequence>MAAVKPHSLHSPGPVHPPKIEKKAIKPSIARHVNIRVKDPLDHDAPAILHEPRSYNVTEAKEWAVAFASPKLSPRPRLLLHGTDDMVLSPTCSETLYREYGNNGPRELKLLPGDDHGLTKHAPEVGRMIFEFAAKTLGFEKLLDQSTLDQAGEDLVESRDERIREMGEGHDLEGGERL</sequence>
<accession>A0A8E0V3T5</accession>
<dbReference type="Proteomes" id="UP000036893">
    <property type="component" value="Unassembled WGS sequence"/>
</dbReference>